<dbReference type="Proteomes" id="UP000245368">
    <property type="component" value="Chromosome"/>
</dbReference>
<dbReference type="OrthoDB" id="158067at2"/>
<accession>A0A2Z3JUR0</accession>
<dbReference type="Pfam" id="PF09250">
    <property type="entry name" value="Prim-Pol"/>
    <property type="match status" value="1"/>
</dbReference>
<proteinExistence type="predicted"/>
<evidence type="ECO:0000313" key="3">
    <source>
        <dbReference type="Proteomes" id="UP000245368"/>
    </source>
</evidence>
<sequence>MSGGEVMREEALGQTELGYRVMVLHGMEAGCCTCGKEGCSSAGKHPLLSNGVDSASDDEAVVGAWRWERSNLGIATGGDLLVLDFDGPEGLKMLALLERRFPEVRAAPRVSTGRGFHVYLRVLPEDQHRPRTSVKLWPGLDTRYQRAYVVAPPSLHVSGVRYRWRRE</sequence>
<dbReference type="EMBL" id="CP029494">
    <property type="protein sequence ID" value="AWN24264.1"/>
    <property type="molecule type" value="Genomic_DNA"/>
</dbReference>
<feature type="domain" description="DNA primase/polymerase bifunctional N-terminal" evidence="1">
    <location>
        <begin position="11"/>
        <end position="165"/>
    </location>
</feature>
<dbReference type="SUPFAM" id="SSF56747">
    <property type="entry name" value="Prim-pol domain"/>
    <property type="match status" value="1"/>
</dbReference>
<keyword evidence="3" id="KW-1185">Reference proteome</keyword>
<organism evidence="2 3">
    <name type="scientific">Deinococcus irradiatisoli</name>
    <dbReference type="NCBI Taxonomy" id="2202254"/>
    <lineage>
        <taxon>Bacteria</taxon>
        <taxon>Thermotogati</taxon>
        <taxon>Deinococcota</taxon>
        <taxon>Deinococci</taxon>
        <taxon>Deinococcales</taxon>
        <taxon>Deinococcaceae</taxon>
        <taxon>Deinococcus</taxon>
    </lineage>
</organism>
<dbReference type="CDD" id="cd04859">
    <property type="entry name" value="Prim_Pol"/>
    <property type="match status" value="1"/>
</dbReference>
<dbReference type="KEGG" id="dez:DKM44_14360"/>
<protein>
    <recommendedName>
        <fullName evidence="1">DNA primase/polymerase bifunctional N-terminal domain-containing protein</fullName>
    </recommendedName>
</protein>
<dbReference type="AlphaFoldDB" id="A0A2Z3JUR0"/>
<evidence type="ECO:0000313" key="2">
    <source>
        <dbReference type="EMBL" id="AWN24264.1"/>
    </source>
</evidence>
<dbReference type="SMART" id="SM00943">
    <property type="entry name" value="Prim-Pol"/>
    <property type="match status" value="1"/>
</dbReference>
<reference evidence="2 3" key="1">
    <citation type="submission" date="2018-05" db="EMBL/GenBank/DDBJ databases">
        <title>Complete Genome Sequence of Deinococcus sp. strain 17bor-2.</title>
        <authorList>
            <person name="Srinivasan S."/>
        </authorList>
    </citation>
    <scope>NUCLEOTIDE SEQUENCE [LARGE SCALE GENOMIC DNA]</scope>
    <source>
        <strain evidence="2 3">17bor-2</strain>
    </source>
</reference>
<name>A0A2Z3JUR0_9DEIO</name>
<gene>
    <name evidence="2" type="ORF">DKM44_14360</name>
</gene>
<evidence type="ECO:0000259" key="1">
    <source>
        <dbReference type="SMART" id="SM00943"/>
    </source>
</evidence>
<dbReference type="RefSeq" id="WP_109827989.1">
    <property type="nucleotide sequence ID" value="NZ_CP029494.1"/>
</dbReference>
<dbReference type="InterPro" id="IPR015330">
    <property type="entry name" value="DNA_primase/pol_bifunc_N"/>
</dbReference>